<dbReference type="GO" id="GO:0071555">
    <property type="term" value="P:cell wall organization"/>
    <property type="evidence" value="ECO:0007669"/>
    <property type="project" value="UniProtKB-KW"/>
</dbReference>
<dbReference type="SUPFAM" id="SSF55729">
    <property type="entry name" value="Acyl-CoA N-acyltransferases (Nat)"/>
    <property type="match status" value="1"/>
</dbReference>
<dbReference type="PANTHER" id="PTHR36174:SF1">
    <property type="entry name" value="LIPID II:GLYCINE GLYCYLTRANSFERASE"/>
    <property type="match status" value="1"/>
</dbReference>
<dbReference type="PROSITE" id="PS51191">
    <property type="entry name" value="FEMABX"/>
    <property type="match status" value="1"/>
</dbReference>
<dbReference type="InterPro" id="IPR038740">
    <property type="entry name" value="BioF2-like_GNAT_dom"/>
</dbReference>
<keyword evidence="5" id="KW-0573">Peptidoglycan synthesis</keyword>
<keyword evidence="7" id="KW-0961">Cell wall biogenesis/degradation</keyword>
<keyword evidence="3 13" id="KW-0808">Transferase</keyword>
<evidence type="ECO:0000256" key="8">
    <source>
        <dbReference type="ARBA" id="ARBA00039074"/>
    </source>
</evidence>
<evidence type="ECO:0000256" key="11">
    <source>
        <dbReference type="ARBA" id="ARBA00048654"/>
    </source>
</evidence>
<evidence type="ECO:0000313" key="14">
    <source>
        <dbReference type="Proteomes" id="UP000242682"/>
    </source>
</evidence>
<dbReference type="RefSeq" id="WP_106532497.1">
    <property type="nucleotide sequence ID" value="NZ_PYAT01000003.1"/>
</dbReference>
<keyword evidence="4" id="KW-0133">Cell shape</keyword>
<dbReference type="PANTHER" id="PTHR36174">
    <property type="entry name" value="LIPID II:GLYCINE GLYCYLTRANSFERASE"/>
    <property type="match status" value="1"/>
</dbReference>
<dbReference type="Pfam" id="PF13480">
    <property type="entry name" value="Acetyltransf_6"/>
    <property type="match status" value="1"/>
</dbReference>
<proteinExistence type="inferred from homology"/>
<dbReference type="EMBL" id="PYAT01000003">
    <property type="protein sequence ID" value="PSL40986.1"/>
    <property type="molecule type" value="Genomic_DNA"/>
</dbReference>
<comment type="catalytic activity">
    <reaction evidence="11">
        <text>beta-D-GlcNAc-(1-&gt;4)-Mur2Ac(oyl-L-Ala-D-isoglutaminyl-L-Lys-D-Ala-D-Ala)-di-trans,octa-cis-undecaprenyl diphosphate + glycyl-tRNA(Gly) = beta-D-GlcNAc-(1-&gt;4)-Mur2Ac(oyl-L-Ala-D-isoglutaminyl-L-Lys-(N(6)-Gly)-D-Ala-D-Ala)-di-trans,octa-cis-undecaprenyl diphosphate + tRNA(Gly) + H(+)</text>
        <dbReference type="Rhea" id="RHEA:30435"/>
        <dbReference type="Rhea" id="RHEA-COMP:9664"/>
        <dbReference type="Rhea" id="RHEA-COMP:9683"/>
        <dbReference type="ChEBI" id="CHEBI:15378"/>
        <dbReference type="ChEBI" id="CHEBI:62233"/>
        <dbReference type="ChEBI" id="CHEBI:62234"/>
        <dbReference type="ChEBI" id="CHEBI:78442"/>
        <dbReference type="ChEBI" id="CHEBI:78522"/>
        <dbReference type="EC" id="2.3.2.16"/>
    </reaction>
</comment>
<evidence type="ECO:0000256" key="1">
    <source>
        <dbReference type="ARBA" id="ARBA00004496"/>
    </source>
</evidence>
<evidence type="ECO:0000256" key="2">
    <source>
        <dbReference type="ARBA" id="ARBA00009943"/>
    </source>
</evidence>
<evidence type="ECO:0000256" key="6">
    <source>
        <dbReference type="ARBA" id="ARBA00023315"/>
    </source>
</evidence>
<dbReference type="InterPro" id="IPR003447">
    <property type="entry name" value="FEMABX"/>
</dbReference>
<sequence>MGTDTRNSKLVIIEQREAWNNIVSSFGQFDVYYTYEYCHWTAKLESGQAKLIFFENEWGSVIYPIIIRPINSHMDGQFYDITNPYGYGGPLVSKNELVLEEFASVFQKYCLENHIVSEVIRLHPLLKNADYLGEYCKLKYVRKTTAVDLLPDLQDIRSSYSNMNKRNIKKAVKRNLQCRVVEKNIENIEIFLDLYKTTMDRKNADDYYYFDYAIFKDQLIDTAFTNSYLLFVFHGEKVISSVLLLTSKDLAHYHLGASDKKYLELRPNNLIFDFMVQYAKDLGCKFLHLGGGYQENDSLFEFKSSFTNGNHYNFMLGMKVYNKDIYDELVKLASSQSVLKQGFFPLYRSVL</sequence>
<dbReference type="AlphaFoldDB" id="A0A2P8H435"/>
<feature type="domain" description="BioF2-like acetyltransferase" evidence="12">
    <location>
        <begin position="166"/>
        <end position="294"/>
    </location>
</feature>
<evidence type="ECO:0000256" key="5">
    <source>
        <dbReference type="ARBA" id="ARBA00022984"/>
    </source>
</evidence>
<protein>
    <recommendedName>
        <fullName evidence="9">Lipid II:glycine glycyltransferase</fullName>
        <ecNumber evidence="8">2.3.2.16</ecNumber>
    </recommendedName>
    <alternativeName>
        <fullName evidence="10">Factor essential for expression of methicillin resistance X</fullName>
    </alternativeName>
</protein>
<accession>A0A2P8H435</accession>
<gene>
    <name evidence="13" type="ORF">B0H99_103119</name>
</gene>
<comment type="caution">
    <text evidence="13">The sequence shown here is derived from an EMBL/GenBank/DDBJ whole genome shotgun (WGS) entry which is preliminary data.</text>
</comment>
<dbReference type="InterPro" id="IPR016181">
    <property type="entry name" value="Acyl_CoA_acyltransferase"/>
</dbReference>
<comment type="similarity">
    <text evidence="2">Belongs to the FemABX family.</text>
</comment>
<comment type="subcellular location">
    <subcellularLocation>
        <location evidence="1">Cytoplasm</location>
    </subcellularLocation>
</comment>
<evidence type="ECO:0000313" key="13">
    <source>
        <dbReference type="EMBL" id="PSL40986.1"/>
    </source>
</evidence>
<dbReference type="InterPro" id="IPR050644">
    <property type="entry name" value="PG_Glycine_Bridge_Synth"/>
</dbReference>
<organism evidence="13 14">
    <name type="scientific">Planomicrobium soli</name>
    <dbReference type="NCBI Taxonomy" id="1176648"/>
    <lineage>
        <taxon>Bacteria</taxon>
        <taxon>Bacillati</taxon>
        <taxon>Bacillota</taxon>
        <taxon>Bacilli</taxon>
        <taxon>Bacillales</taxon>
        <taxon>Caryophanaceae</taxon>
        <taxon>Planomicrobium</taxon>
    </lineage>
</organism>
<dbReference type="EC" id="2.3.2.16" evidence="8"/>
<evidence type="ECO:0000256" key="7">
    <source>
        <dbReference type="ARBA" id="ARBA00023316"/>
    </source>
</evidence>
<dbReference type="GO" id="GO:0009252">
    <property type="term" value="P:peptidoglycan biosynthetic process"/>
    <property type="evidence" value="ECO:0007669"/>
    <property type="project" value="UniProtKB-KW"/>
</dbReference>
<keyword evidence="14" id="KW-1185">Reference proteome</keyword>
<evidence type="ECO:0000256" key="3">
    <source>
        <dbReference type="ARBA" id="ARBA00022679"/>
    </source>
</evidence>
<dbReference type="Gene3D" id="3.40.630.30">
    <property type="match status" value="1"/>
</dbReference>
<reference evidence="13 14" key="1">
    <citation type="submission" date="2018-03" db="EMBL/GenBank/DDBJ databases">
        <title>Genomic Encyclopedia of Type Strains, Phase III (KMG-III): the genomes of soil and plant-associated and newly described type strains.</title>
        <authorList>
            <person name="Whitman W."/>
        </authorList>
    </citation>
    <scope>NUCLEOTIDE SEQUENCE [LARGE SCALE GENOMIC DNA]</scope>
    <source>
        <strain evidence="13 14">CGMCC 1.12259</strain>
    </source>
</reference>
<name>A0A2P8H435_9BACL</name>
<dbReference type="Proteomes" id="UP000242682">
    <property type="component" value="Unassembled WGS sequence"/>
</dbReference>
<evidence type="ECO:0000256" key="4">
    <source>
        <dbReference type="ARBA" id="ARBA00022960"/>
    </source>
</evidence>
<dbReference type="OrthoDB" id="9785911at2"/>
<evidence type="ECO:0000256" key="9">
    <source>
        <dbReference type="ARBA" id="ARBA00040679"/>
    </source>
</evidence>
<evidence type="ECO:0000259" key="12">
    <source>
        <dbReference type="Pfam" id="PF13480"/>
    </source>
</evidence>
<dbReference type="GO" id="GO:0005737">
    <property type="term" value="C:cytoplasm"/>
    <property type="evidence" value="ECO:0007669"/>
    <property type="project" value="UniProtKB-SubCell"/>
</dbReference>
<evidence type="ECO:0000256" key="10">
    <source>
        <dbReference type="ARBA" id="ARBA00042933"/>
    </source>
</evidence>
<dbReference type="GO" id="GO:0008360">
    <property type="term" value="P:regulation of cell shape"/>
    <property type="evidence" value="ECO:0007669"/>
    <property type="project" value="UniProtKB-KW"/>
</dbReference>
<dbReference type="GO" id="GO:0016755">
    <property type="term" value="F:aminoacyltransferase activity"/>
    <property type="evidence" value="ECO:0007669"/>
    <property type="project" value="InterPro"/>
</dbReference>
<keyword evidence="6" id="KW-0012">Acyltransferase</keyword>